<dbReference type="AlphaFoldDB" id="R1GT39"/>
<accession>R1GT39</accession>
<proteinExistence type="predicted"/>
<keyword evidence="2" id="KW-1185">Reference proteome</keyword>
<name>R1GT39_9GAMM</name>
<dbReference type="RefSeq" id="WP_002539064.1">
    <property type="nucleotide sequence ID" value="NZ_ANFM02000021.1"/>
</dbReference>
<protein>
    <submittedName>
        <fullName evidence="1">Uncharacterized protein</fullName>
    </submittedName>
</protein>
<reference evidence="1 2" key="1">
    <citation type="journal article" date="2014" name="PLoS ONE">
        <title>Grimontia indica AK16(T), sp. nov., Isolated from a Seawater Sample Reports the Presence of Pathogenic Genes Similar to Vibrio Genus.</title>
        <authorList>
            <person name="Singh A."/>
            <person name="Vaidya B."/>
            <person name="Khatri I."/>
            <person name="Srinivas T.N."/>
            <person name="Subramanian S."/>
            <person name="Korpole S."/>
            <person name="Pinnaka A.K."/>
        </authorList>
    </citation>
    <scope>NUCLEOTIDE SEQUENCE [LARGE SCALE GENOMIC DNA]</scope>
    <source>
        <strain evidence="1 2">AK16</strain>
    </source>
</reference>
<comment type="caution">
    <text evidence="1">The sequence shown here is derived from an EMBL/GenBank/DDBJ whole genome shotgun (WGS) entry which is preliminary data.</text>
</comment>
<sequence>MENERLSQAQQQALIDLLQTLSAEMRFAGLSEDDVLQQRIHEAIKALRAEVCFR</sequence>
<gene>
    <name evidence="1" type="ORF">D515_01811</name>
</gene>
<organism evidence="1 2">
    <name type="scientific">Grimontia indica</name>
    <dbReference type="NCBI Taxonomy" id="1056512"/>
    <lineage>
        <taxon>Bacteria</taxon>
        <taxon>Pseudomonadati</taxon>
        <taxon>Pseudomonadota</taxon>
        <taxon>Gammaproteobacteria</taxon>
        <taxon>Vibrionales</taxon>
        <taxon>Vibrionaceae</taxon>
        <taxon>Grimontia</taxon>
    </lineage>
</organism>
<evidence type="ECO:0000313" key="1">
    <source>
        <dbReference type="EMBL" id="EOD79358.1"/>
    </source>
</evidence>
<evidence type="ECO:0000313" key="2">
    <source>
        <dbReference type="Proteomes" id="UP000011223"/>
    </source>
</evidence>
<dbReference type="Proteomes" id="UP000011223">
    <property type="component" value="Unassembled WGS sequence"/>
</dbReference>
<dbReference type="EMBL" id="ANFM02000021">
    <property type="protein sequence ID" value="EOD79358.1"/>
    <property type="molecule type" value="Genomic_DNA"/>
</dbReference>